<dbReference type="AlphaFoldDB" id="A0A8D8QC78"/>
<name>A0A8D8QC78_9HEMI</name>
<reference evidence="1" key="1">
    <citation type="submission" date="2021-05" db="EMBL/GenBank/DDBJ databases">
        <authorList>
            <person name="Alioto T."/>
            <person name="Alioto T."/>
            <person name="Gomez Garrido J."/>
        </authorList>
    </citation>
    <scope>NUCLEOTIDE SEQUENCE</scope>
</reference>
<dbReference type="EMBL" id="HBUF01069490">
    <property type="protein sequence ID" value="CAG6629006.1"/>
    <property type="molecule type" value="Transcribed_RNA"/>
</dbReference>
<organism evidence="1">
    <name type="scientific">Cacopsylla melanoneura</name>
    <dbReference type="NCBI Taxonomy" id="428564"/>
    <lineage>
        <taxon>Eukaryota</taxon>
        <taxon>Metazoa</taxon>
        <taxon>Ecdysozoa</taxon>
        <taxon>Arthropoda</taxon>
        <taxon>Hexapoda</taxon>
        <taxon>Insecta</taxon>
        <taxon>Pterygota</taxon>
        <taxon>Neoptera</taxon>
        <taxon>Paraneoptera</taxon>
        <taxon>Hemiptera</taxon>
        <taxon>Sternorrhyncha</taxon>
        <taxon>Psylloidea</taxon>
        <taxon>Psyllidae</taxon>
        <taxon>Psyllinae</taxon>
        <taxon>Cacopsylla</taxon>
    </lineage>
</organism>
<proteinExistence type="predicted"/>
<sequence>MAIGIYLPTRFLFSWLNTNQDNIMQNYFQNYLPIYRAKNVHFRQFILYLTYSFYSMILFHGKTKYLIVIEPLQHKISQGYPYFGRPRFLSKYPRDIRKAQVFIQISQGYTLEGPGFL</sequence>
<protein>
    <submittedName>
        <fullName evidence="1">Uncharacterized protein</fullName>
    </submittedName>
</protein>
<evidence type="ECO:0000313" key="1">
    <source>
        <dbReference type="EMBL" id="CAG6629006.1"/>
    </source>
</evidence>
<accession>A0A8D8QC78</accession>